<comment type="similarity">
    <text evidence="1">Belongs to the nuclear import and ribosome assembly adapter family.</text>
</comment>
<protein>
    <recommendedName>
        <fullName evidence="3">SYO1-like TPR repeats domain-containing protein</fullName>
    </recommendedName>
</protein>
<dbReference type="HOGENOM" id="CLU_446315_0_0_1"/>
<proteinExistence type="inferred from homology"/>
<dbReference type="GO" id="GO:0006606">
    <property type="term" value="P:protein import into nucleus"/>
    <property type="evidence" value="ECO:0007669"/>
    <property type="project" value="EnsemblFungi"/>
</dbReference>
<evidence type="ECO:0000259" key="3">
    <source>
        <dbReference type="Pfam" id="PF25567"/>
    </source>
</evidence>
<evidence type="ECO:0000256" key="1">
    <source>
        <dbReference type="ARBA" id="ARBA00049983"/>
    </source>
</evidence>
<dbReference type="InterPro" id="IPR016024">
    <property type="entry name" value="ARM-type_fold"/>
</dbReference>
<dbReference type="PANTHER" id="PTHR13347">
    <property type="entry name" value="HEAT REPEAT-CONTAINING PROTEIN 3"/>
    <property type="match status" value="1"/>
</dbReference>
<dbReference type="STRING" id="1064592.G0V5R8"/>
<dbReference type="FunCoup" id="G0V5R8">
    <property type="interactions" value="274"/>
</dbReference>
<sequence length="627" mass="71117">MGKSKKRSRASRSRLNPLSNNNGNDSNNNRKDANLITKKIEPLLNNLKSAIANDRSMALNSISVLCEDPHLRGLLLREKLIQIILSNLLNDENTDIVVESFGLLRNLTLEEGYDVSVYLWRSDIWISIKSGFEKLTTSLHALNESSSDNGKNGKESKRLLFDFADNLLSLIVALCNGSNDILTQILTTDKLQELFAVIIELLKFGIDKLPIQLFNTILDLIYDLSTESFEFIDAITQDDVLSEFIMSLPVSSNTIHPKSNSLTEVLIQGIYLQFLDNNVTYDQGSTMIVTLHNTIAKLNLNEIQKDLSTTLQDDELSSMDNSKMTTKIKDYAKRRSAAQMKLQSIEIGLDIITATIEIIASVHEASSGKISIPDNLIQCLVDMVPELFIELFDVCTARCLIGWNNLLWLFLGVGFNFFELKSKDNGRTMYKSLWDRTTALNDDEYDNGKDLGVLIGKYSVIWVLLKITSTMQETPLNFLKEFGILNNVNFVNQLIEKFNKWDDVELKQRLAGILSCLGSFQGQDLQLNEIIGKFFLEQCCNDKVPISVVNDLLNFIFEMYCDGNFDYDGPVFVNNEFASILKEKVAPTVKDRFKFVDKNKEPELKERCNETFNTLNSFIQYKETEKS</sequence>
<dbReference type="EMBL" id="HE576752">
    <property type="protein sequence ID" value="CCC66806.1"/>
    <property type="molecule type" value="Genomic_DNA"/>
</dbReference>
<dbReference type="OMA" id="ADMDMVT"/>
<dbReference type="GO" id="GO:0051082">
    <property type="term" value="F:unfolded protein binding"/>
    <property type="evidence" value="ECO:0007669"/>
    <property type="project" value="EnsemblFungi"/>
</dbReference>
<evidence type="ECO:0000313" key="5">
    <source>
        <dbReference type="Proteomes" id="UP000001640"/>
    </source>
</evidence>
<dbReference type="SUPFAM" id="SSF48371">
    <property type="entry name" value="ARM repeat"/>
    <property type="match status" value="1"/>
</dbReference>
<feature type="domain" description="SYO1-like TPR repeats" evidence="3">
    <location>
        <begin position="431"/>
        <end position="625"/>
    </location>
</feature>
<evidence type="ECO:0000313" key="4">
    <source>
        <dbReference type="EMBL" id="CCC66806.1"/>
    </source>
</evidence>
<dbReference type="PANTHER" id="PTHR13347:SF1">
    <property type="entry name" value="HEAT REPEAT-CONTAINING PROTEIN 3"/>
    <property type="match status" value="1"/>
</dbReference>
<keyword evidence="5" id="KW-1185">Reference proteome</keyword>
<dbReference type="InterPro" id="IPR011989">
    <property type="entry name" value="ARM-like"/>
</dbReference>
<dbReference type="InterPro" id="IPR052616">
    <property type="entry name" value="SYO1-like"/>
</dbReference>
<name>G0V5R8_NAUCA</name>
<dbReference type="Pfam" id="PF25567">
    <property type="entry name" value="TPR_SYO1"/>
    <property type="match status" value="1"/>
</dbReference>
<gene>
    <name evidence="4" type="primary">NCAS0A02480</name>
    <name evidence="4" type="ordered locus">NCAS_0A02480</name>
</gene>
<accession>G0V5R8</accession>
<feature type="region of interest" description="Disordered" evidence="2">
    <location>
        <begin position="1"/>
        <end position="31"/>
    </location>
</feature>
<feature type="compositionally biased region" description="Low complexity" evidence="2">
    <location>
        <begin position="13"/>
        <end position="27"/>
    </location>
</feature>
<dbReference type="GO" id="GO:0042273">
    <property type="term" value="P:ribosomal large subunit biogenesis"/>
    <property type="evidence" value="ECO:0007669"/>
    <property type="project" value="EnsemblFungi"/>
</dbReference>
<dbReference type="Proteomes" id="UP000001640">
    <property type="component" value="Chromosome 1"/>
</dbReference>
<dbReference type="eggNOG" id="ENOG502RYAI">
    <property type="taxonomic scope" value="Eukaryota"/>
</dbReference>
<dbReference type="AlphaFoldDB" id="G0V5R8"/>
<dbReference type="InParanoid" id="G0V5R8"/>
<organism evidence="4 5">
    <name type="scientific">Naumovozyma castellii</name>
    <name type="common">Yeast</name>
    <name type="synonym">Saccharomyces castellii</name>
    <dbReference type="NCBI Taxonomy" id="27288"/>
    <lineage>
        <taxon>Eukaryota</taxon>
        <taxon>Fungi</taxon>
        <taxon>Dikarya</taxon>
        <taxon>Ascomycota</taxon>
        <taxon>Saccharomycotina</taxon>
        <taxon>Saccharomycetes</taxon>
        <taxon>Saccharomycetales</taxon>
        <taxon>Saccharomycetaceae</taxon>
        <taxon>Naumovozyma</taxon>
    </lineage>
</organism>
<dbReference type="InterPro" id="IPR057990">
    <property type="entry name" value="TPR_SYO1"/>
</dbReference>
<dbReference type="Gene3D" id="1.25.10.10">
    <property type="entry name" value="Leucine-rich Repeat Variant"/>
    <property type="match status" value="1"/>
</dbReference>
<dbReference type="RefSeq" id="XP_003673197.1">
    <property type="nucleotide sequence ID" value="XM_003673149.1"/>
</dbReference>
<dbReference type="OrthoDB" id="288703at2759"/>
<reference evidence="4 5" key="1">
    <citation type="journal article" date="2011" name="Proc. Natl. Acad. Sci. U.S.A.">
        <title>Evolutionary erosion of yeast sex chromosomes by mating-type switching accidents.</title>
        <authorList>
            <person name="Gordon J.L."/>
            <person name="Armisen D."/>
            <person name="Proux-Wera E."/>
            <person name="Oheigeartaigh S.S."/>
            <person name="Byrne K.P."/>
            <person name="Wolfe K.H."/>
        </authorList>
    </citation>
    <scope>NUCLEOTIDE SEQUENCE [LARGE SCALE GENOMIC DNA]</scope>
    <source>
        <strain evidence="5">ATCC 76901 / BCRC 22586 / CBS 4309 / NBRC 1992 / NRRL Y-12630</strain>
    </source>
</reference>
<dbReference type="CDD" id="cd13394">
    <property type="entry name" value="Syo1_like"/>
    <property type="match status" value="1"/>
</dbReference>
<evidence type="ECO:0000256" key="2">
    <source>
        <dbReference type="SAM" id="MobiDB-lite"/>
    </source>
</evidence>
<feature type="compositionally biased region" description="Basic residues" evidence="2">
    <location>
        <begin position="1"/>
        <end position="12"/>
    </location>
</feature>
<reference key="2">
    <citation type="submission" date="2011-08" db="EMBL/GenBank/DDBJ databases">
        <title>Genome sequence of Naumovozyma castellii.</title>
        <authorList>
            <person name="Gordon J.L."/>
            <person name="Armisen D."/>
            <person name="Proux-Wera E."/>
            <person name="OhEigeartaigh S.S."/>
            <person name="Byrne K.P."/>
            <person name="Wolfe K.H."/>
        </authorList>
    </citation>
    <scope>NUCLEOTIDE SEQUENCE</scope>
    <source>
        <strain>Type strain:CBS 4309</strain>
    </source>
</reference>
<dbReference type="KEGG" id="ncs:NCAS_0A02480"/>
<dbReference type="GeneID" id="96900295"/>